<dbReference type="EMBL" id="JACCKD010000004">
    <property type="protein sequence ID" value="MBA0126319.1"/>
    <property type="molecule type" value="Genomic_DNA"/>
</dbReference>
<gene>
    <name evidence="3" type="ORF">H0B56_12275</name>
</gene>
<evidence type="ECO:0000313" key="4">
    <source>
        <dbReference type="Proteomes" id="UP000582974"/>
    </source>
</evidence>
<sequence length="81" mass="7846">MTDRVDGRSPADDGAGCSVSLVRAALLAVAAVLTAIGLHLLAGATTAAEPEAEPIPGSPVVEVSTDSPSPTVIPRGAVGDG</sequence>
<dbReference type="Proteomes" id="UP000582974">
    <property type="component" value="Unassembled WGS sequence"/>
</dbReference>
<evidence type="ECO:0000313" key="3">
    <source>
        <dbReference type="EMBL" id="MBA0126319.1"/>
    </source>
</evidence>
<comment type="caution">
    <text evidence="3">The sequence shown here is derived from an EMBL/GenBank/DDBJ whole genome shotgun (WGS) entry which is preliminary data.</text>
</comment>
<reference evidence="3 4" key="1">
    <citation type="submission" date="2020-07" db="EMBL/GenBank/DDBJ databases">
        <title>Genome of Haloechinothrix sp.</title>
        <authorList>
            <person name="Tang S.-K."/>
            <person name="Yang L."/>
            <person name="Zhu W.-Y."/>
        </authorList>
    </citation>
    <scope>NUCLEOTIDE SEQUENCE [LARGE SCALE GENOMIC DNA]</scope>
    <source>
        <strain evidence="3 4">YIM 98757</strain>
    </source>
</reference>
<proteinExistence type="predicted"/>
<feature type="transmembrane region" description="Helical" evidence="2">
    <location>
        <begin position="20"/>
        <end position="41"/>
    </location>
</feature>
<accession>A0A838AAP7</accession>
<organism evidence="3 4">
    <name type="scientific">Haloechinothrix aidingensis</name>
    <dbReference type="NCBI Taxonomy" id="2752311"/>
    <lineage>
        <taxon>Bacteria</taxon>
        <taxon>Bacillati</taxon>
        <taxon>Actinomycetota</taxon>
        <taxon>Actinomycetes</taxon>
        <taxon>Pseudonocardiales</taxon>
        <taxon>Pseudonocardiaceae</taxon>
        <taxon>Haloechinothrix</taxon>
    </lineage>
</organism>
<keyword evidence="2" id="KW-0472">Membrane</keyword>
<protein>
    <submittedName>
        <fullName evidence="3">Uncharacterized protein</fullName>
    </submittedName>
</protein>
<keyword evidence="2" id="KW-0812">Transmembrane</keyword>
<keyword evidence="2" id="KW-1133">Transmembrane helix</keyword>
<evidence type="ECO:0000256" key="1">
    <source>
        <dbReference type="SAM" id="MobiDB-lite"/>
    </source>
</evidence>
<evidence type="ECO:0000256" key="2">
    <source>
        <dbReference type="SAM" id="Phobius"/>
    </source>
</evidence>
<keyword evidence="4" id="KW-1185">Reference proteome</keyword>
<feature type="region of interest" description="Disordered" evidence="1">
    <location>
        <begin position="46"/>
        <end position="81"/>
    </location>
</feature>
<dbReference type="AlphaFoldDB" id="A0A838AAP7"/>
<name>A0A838AAP7_9PSEU</name>